<accession>A0A8T2C2Y3</accession>
<feature type="region of interest" description="Disordered" evidence="2">
    <location>
        <begin position="56"/>
        <end position="82"/>
    </location>
</feature>
<dbReference type="InterPro" id="IPR002052">
    <property type="entry name" value="DNA_methylase_N6_adenine_CS"/>
</dbReference>
<evidence type="ECO:0000313" key="4">
    <source>
        <dbReference type="Proteomes" id="UP000694240"/>
    </source>
</evidence>
<dbReference type="GO" id="GO:0008168">
    <property type="term" value="F:methyltransferase activity"/>
    <property type="evidence" value="ECO:0007669"/>
    <property type="project" value="InterPro"/>
</dbReference>
<dbReference type="GO" id="GO:0005634">
    <property type="term" value="C:nucleus"/>
    <property type="evidence" value="ECO:0007669"/>
    <property type="project" value="TreeGrafter"/>
</dbReference>
<evidence type="ECO:0000313" key="3">
    <source>
        <dbReference type="EMBL" id="KAG7592263.1"/>
    </source>
</evidence>
<dbReference type="Pfam" id="PF05063">
    <property type="entry name" value="MT-A70"/>
    <property type="match status" value="1"/>
</dbReference>
<dbReference type="InterPro" id="IPR007757">
    <property type="entry name" value="MT-A70-like"/>
</dbReference>
<protein>
    <submittedName>
        <fullName evidence="3">MT-A70-like</fullName>
    </submittedName>
</protein>
<dbReference type="PROSITE" id="PS51143">
    <property type="entry name" value="MT_A70"/>
    <property type="match status" value="1"/>
</dbReference>
<comment type="caution">
    <text evidence="3">The sequence shown here is derived from an EMBL/GenBank/DDBJ whole genome shotgun (WGS) entry which is preliminary data.</text>
</comment>
<dbReference type="EMBL" id="JAEFBK010000006">
    <property type="protein sequence ID" value="KAG7592263.1"/>
    <property type="molecule type" value="Genomic_DNA"/>
</dbReference>
<reference evidence="3 4" key="1">
    <citation type="submission" date="2020-12" db="EMBL/GenBank/DDBJ databases">
        <title>Concerted genomic and epigenomic changes stabilize Arabidopsis allopolyploids.</title>
        <authorList>
            <person name="Chen Z."/>
        </authorList>
    </citation>
    <scope>NUCLEOTIDE SEQUENCE [LARGE SCALE GENOMIC DNA]</scope>
    <source>
        <strain evidence="3">Allo738</strain>
        <tissue evidence="3">Leaf</tissue>
    </source>
</reference>
<organism evidence="3 4">
    <name type="scientific">Arabidopsis thaliana x Arabidopsis arenosa</name>
    <dbReference type="NCBI Taxonomy" id="1240361"/>
    <lineage>
        <taxon>Eukaryota</taxon>
        <taxon>Viridiplantae</taxon>
        <taxon>Streptophyta</taxon>
        <taxon>Embryophyta</taxon>
        <taxon>Tracheophyta</taxon>
        <taxon>Spermatophyta</taxon>
        <taxon>Magnoliopsida</taxon>
        <taxon>eudicotyledons</taxon>
        <taxon>Gunneridae</taxon>
        <taxon>Pentapetalae</taxon>
        <taxon>rosids</taxon>
        <taxon>malvids</taxon>
        <taxon>Brassicales</taxon>
        <taxon>Brassicaceae</taxon>
        <taxon>Camelineae</taxon>
        <taxon>Arabidopsis</taxon>
    </lineage>
</organism>
<keyword evidence="4" id="KW-1185">Reference proteome</keyword>
<dbReference type="PANTHER" id="PTHR12829">
    <property type="entry name" value="N6-ADENOSINE-METHYLTRANSFERASE"/>
    <property type="match status" value="1"/>
</dbReference>
<gene>
    <name evidence="3" type="ORF">ISN45_Aa01g011680</name>
</gene>
<name>A0A8T2C2Y3_9BRAS</name>
<evidence type="ECO:0000256" key="1">
    <source>
        <dbReference type="PROSITE-ProRule" id="PRU00489"/>
    </source>
</evidence>
<dbReference type="GO" id="GO:0032259">
    <property type="term" value="P:methylation"/>
    <property type="evidence" value="ECO:0007669"/>
    <property type="project" value="InterPro"/>
</dbReference>
<sequence length="305" mass="35446">MAKTDKLAQFLDSGIYESDDSNWFFLDPVRIITRSYTRFRVSPSSYYSRFFNSKQLNQQSSDSNPRKRKRKQKNPSFHLPSLGEQASNLRHQEARLFLSKAHESFVKEIELLSLTKGLSDDDSRLLNKCCGDELSFIELGGVWQAPFYEITLNFNLQCDNEGETCNEQRVFQVFNNLVVNETGEEVKAEFSNRRYIMPRKSCFYMSDLLHIRNLVPAKPEEGFNLIVIDPPWENASAHQKSKYPTLPNRYFLSLPIKQLAHAEGALVALWVTNREKLLSFVEKELFPAWGIKYVATMYWLKVSRS</sequence>
<dbReference type="PROSITE" id="PS00092">
    <property type="entry name" value="N6_MTASE"/>
    <property type="match status" value="1"/>
</dbReference>
<dbReference type="PANTHER" id="PTHR12829:SF4">
    <property type="entry name" value="N(6)-ADENINE-SPECIFIC METHYLTRANSFERASE METTL4"/>
    <property type="match status" value="1"/>
</dbReference>
<comment type="similarity">
    <text evidence="1">Belongs to the MT-A70-like family.</text>
</comment>
<proteinExistence type="inferred from homology"/>
<dbReference type="EMBL" id="JAEFBK010000006">
    <property type="protein sequence ID" value="KAG7592264.1"/>
    <property type="molecule type" value="Genomic_DNA"/>
</dbReference>
<dbReference type="Proteomes" id="UP000694240">
    <property type="component" value="Chromosome 6"/>
</dbReference>
<dbReference type="GO" id="GO:0003676">
    <property type="term" value="F:nucleic acid binding"/>
    <property type="evidence" value="ECO:0007669"/>
    <property type="project" value="InterPro"/>
</dbReference>
<dbReference type="AlphaFoldDB" id="A0A8T2C2Y3"/>
<evidence type="ECO:0000256" key="2">
    <source>
        <dbReference type="SAM" id="MobiDB-lite"/>
    </source>
</evidence>